<proteinExistence type="predicted"/>
<dbReference type="AlphaFoldDB" id="A0A8T0D8H7"/>
<reference evidence="2 3" key="1">
    <citation type="submission" date="2019-07" db="EMBL/GenBank/DDBJ databases">
        <title>Annotation for the trematode Paragonimus westermani.</title>
        <authorList>
            <person name="Choi Y.-J."/>
        </authorList>
    </citation>
    <scope>NUCLEOTIDE SEQUENCE [LARGE SCALE GENOMIC DNA]</scope>
    <source>
        <strain evidence="2">180907_Pwestermani</strain>
    </source>
</reference>
<gene>
    <name evidence="2" type="ORF">P879_11983</name>
</gene>
<protein>
    <recommendedName>
        <fullName evidence="4">GTP 3',8-cyclase MoaA</fullName>
    </recommendedName>
</protein>
<feature type="region of interest" description="Disordered" evidence="1">
    <location>
        <begin position="75"/>
        <end position="94"/>
    </location>
</feature>
<accession>A0A8T0D8H7</accession>
<sequence>LRLTADGHLKPCLHNTDEVDLISTLRKAKLNPKDLQSPSLLQSVEHEQESSSLCSVVKQLNTLVDAAVNRKAKEHSDMHELARVGNRPMVRIGG</sequence>
<evidence type="ECO:0008006" key="4">
    <source>
        <dbReference type="Google" id="ProtNLM"/>
    </source>
</evidence>
<dbReference type="OrthoDB" id="429626at2759"/>
<keyword evidence="3" id="KW-1185">Reference proteome</keyword>
<feature type="non-terminal residue" evidence="2">
    <location>
        <position position="94"/>
    </location>
</feature>
<organism evidence="2 3">
    <name type="scientific">Paragonimus westermani</name>
    <dbReference type="NCBI Taxonomy" id="34504"/>
    <lineage>
        <taxon>Eukaryota</taxon>
        <taxon>Metazoa</taxon>
        <taxon>Spiralia</taxon>
        <taxon>Lophotrochozoa</taxon>
        <taxon>Platyhelminthes</taxon>
        <taxon>Trematoda</taxon>
        <taxon>Digenea</taxon>
        <taxon>Plagiorchiida</taxon>
        <taxon>Troglotremata</taxon>
        <taxon>Troglotrematidae</taxon>
        <taxon>Paragonimus</taxon>
    </lineage>
</organism>
<dbReference type="EMBL" id="JTDF01014717">
    <property type="protein sequence ID" value="KAF8563068.1"/>
    <property type="molecule type" value="Genomic_DNA"/>
</dbReference>
<comment type="caution">
    <text evidence="2">The sequence shown here is derived from an EMBL/GenBank/DDBJ whole genome shotgun (WGS) entry which is preliminary data.</text>
</comment>
<evidence type="ECO:0000256" key="1">
    <source>
        <dbReference type="SAM" id="MobiDB-lite"/>
    </source>
</evidence>
<name>A0A8T0D8H7_9TREM</name>
<evidence type="ECO:0000313" key="2">
    <source>
        <dbReference type="EMBL" id="KAF8563068.1"/>
    </source>
</evidence>
<dbReference type="Proteomes" id="UP000699462">
    <property type="component" value="Unassembled WGS sequence"/>
</dbReference>
<evidence type="ECO:0000313" key="3">
    <source>
        <dbReference type="Proteomes" id="UP000699462"/>
    </source>
</evidence>